<dbReference type="EMBL" id="FOJU01000002">
    <property type="protein sequence ID" value="SFA84917.1"/>
    <property type="molecule type" value="Genomic_DNA"/>
</dbReference>
<dbReference type="InterPro" id="IPR007236">
    <property type="entry name" value="SlyX"/>
</dbReference>
<dbReference type="Proteomes" id="UP000198796">
    <property type="component" value="Unassembled WGS sequence"/>
</dbReference>
<dbReference type="RefSeq" id="WP_175501208.1">
    <property type="nucleotide sequence ID" value="NZ_FOJU01000002.1"/>
</dbReference>
<feature type="region of interest" description="Disordered" evidence="2">
    <location>
        <begin position="50"/>
        <end position="69"/>
    </location>
</feature>
<keyword evidence="4" id="KW-1185">Reference proteome</keyword>
<gene>
    <name evidence="3" type="ORF">SAMN05421688_1134</name>
</gene>
<reference evidence="3 4" key="1">
    <citation type="submission" date="2016-10" db="EMBL/GenBank/DDBJ databases">
        <authorList>
            <person name="de Groot N.N."/>
        </authorList>
    </citation>
    <scope>NUCLEOTIDE SEQUENCE [LARGE SCALE GENOMIC DNA]</scope>
    <source>
        <strain evidence="3 4">DSM 29316</strain>
    </source>
</reference>
<accession>A0A1I0W9A5</accession>
<proteinExistence type="predicted"/>
<evidence type="ECO:0000256" key="1">
    <source>
        <dbReference type="SAM" id="Coils"/>
    </source>
</evidence>
<dbReference type="AlphaFoldDB" id="A0A1I0W9A5"/>
<protein>
    <submittedName>
        <fullName evidence="3">SlyX protein</fullName>
    </submittedName>
</protein>
<evidence type="ECO:0000313" key="3">
    <source>
        <dbReference type="EMBL" id="SFA84917.1"/>
    </source>
</evidence>
<dbReference type="Pfam" id="PF04102">
    <property type="entry name" value="SlyX"/>
    <property type="match status" value="1"/>
</dbReference>
<sequence length="69" mass="7811">MSNDRIEKLEETAAHLSKLVDDLNEVVTRQDSEIAKLTTQVTMLMRREAAREAESPGSVMIGDERPPHY</sequence>
<name>A0A1I0W9A5_9RHOB</name>
<organism evidence="3 4">
    <name type="scientific">Poseidonocella pacifica</name>
    <dbReference type="NCBI Taxonomy" id="871651"/>
    <lineage>
        <taxon>Bacteria</taxon>
        <taxon>Pseudomonadati</taxon>
        <taxon>Pseudomonadota</taxon>
        <taxon>Alphaproteobacteria</taxon>
        <taxon>Rhodobacterales</taxon>
        <taxon>Roseobacteraceae</taxon>
        <taxon>Poseidonocella</taxon>
    </lineage>
</organism>
<evidence type="ECO:0000313" key="4">
    <source>
        <dbReference type="Proteomes" id="UP000198796"/>
    </source>
</evidence>
<dbReference type="STRING" id="871651.SAMN05421688_1134"/>
<feature type="coiled-coil region" evidence="1">
    <location>
        <begin position="6"/>
        <end position="40"/>
    </location>
</feature>
<evidence type="ECO:0000256" key="2">
    <source>
        <dbReference type="SAM" id="MobiDB-lite"/>
    </source>
</evidence>
<keyword evidence="1" id="KW-0175">Coiled coil</keyword>